<keyword evidence="5 7" id="KW-1133">Transmembrane helix</keyword>
<evidence type="ECO:0000256" key="2">
    <source>
        <dbReference type="ARBA" id="ARBA00022448"/>
    </source>
</evidence>
<dbReference type="InterPro" id="IPR050366">
    <property type="entry name" value="BP-dependent_transpt_permease"/>
</dbReference>
<feature type="transmembrane region" description="Helical" evidence="7">
    <location>
        <begin position="222"/>
        <end position="245"/>
    </location>
</feature>
<dbReference type="CDD" id="cd06261">
    <property type="entry name" value="TM_PBP2"/>
    <property type="match status" value="1"/>
</dbReference>
<sequence length="394" mass="42329">MATAAPSRATAAAPPARPPGYYVRQRLLQNRPAMLGLGFIVLCTLVALLGYWVLPDNSPDANNSLVQLQKEPPGFTATILRRPLQQAPTAPDNIWRTWWQGRGNRFEESPIGGYRGVGDSVLIQPYQNHSALADAPQRYSLAEVAGQTGSVAELRRVVEQERIIKRTYWLGTDKAGRDTLSRLLLGTRISLGIGLVAVLISLALGMLIGAVAGYVGGWVDSLLMGVMTVVWSIPGIMLVIAISLALDSKGVWTSFVAVGLTMWVDVARVVRGQMLSLREKTFVEAGRVLGLPQSRLIARHLLPNMTGPLIVIATSNFAAAILLEAGLSFLGLGVQPPAPSWGLMVNEGFQLLGTEAGLWLTLLPGLAISLLVLSFNLLGNGLRDAYDPKTPLES</sequence>
<feature type="domain" description="ABC transmembrane type-1" evidence="8">
    <location>
        <begin position="187"/>
        <end position="379"/>
    </location>
</feature>
<dbReference type="InterPro" id="IPR035906">
    <property type="entry name" value="MetI-like_sf"/>
</dbReference>
<dbReference type="InterPro" id="IPR025966">
    <property type="entry name" value="OppC_N"/>
</dbReference>
<evidence type="ECO:0000313" key="10">
    <source>
        <dbReference type="Proteomes" id="UP001165297"/>
    </source>
</evidence>
<comment type="caution">
    <text evidence="9">The sequence shown here is derived from an EMBL/GenBank/DDBJ whole genome shotgun (WGS) entry which is preliminary data.</text>
</comment>
<evidence type="ECO:0000256" key="7">
    <source>
        <dbReference type="RuleBase" id="RU363032"/>
    </source>
</evidence>
<evidence type="ECO:0000259" key="8">
    <source>
        <dbReference type="PROSITE" id="PS50928"/>
    </source>
</evidence>
<dbReference type="SUPFAM" id="SSF161098">
    <property type="entry name" value="MetI-like"/>
    <property type="match status" value="1"/>
</dbReference>
<feature type="transmembrane region" description="Helical" evidence="7">
    <location>
        <begin position="34"/>
        <end position="54"/>
    </location>
</feature>
<dbReference type="EMBL" id="JAJADQ010000008">
    <property type="protein sequence ID" value="MCB2379034.1"/>
    <property type="molecule type" value="Genomic_DNA"/>
</dbReference>
<dbReference type="Gene3D" id="1.10.3720.10">
    <property type="entry name" value="MetI-like"/>
    <property type="match status" value="1"/>
</dbReference>
<evidence type="ECO:0000256" key="6">
    <source>
        <dbReference type="ARBA" id="ARBA00023136"/>
    </source>
</evidence>
<keyword evidence="6 7" id="KW-0472">Membrane</keyword>
<feature type="transmembrane region" description="Helical" evidence="7">
    <location>
        <begin position="309"/>
        <end position="336"/>
    </location>
</feature>
<comment type="similarity">
    <text evidence="7">Belongs to the binding-protein-dependent transport system permease family.</text>
</comment>
<evidence type="ECO:0000256" key="4">
    <source>
        <dbReference type="ARBA" id="ARBA00022692"/>
    </source>
</evidence>
<protein>
    <submittedName>
        <fullName evidence="9">ABC transporter permease</fullName>
    </submittedName>
</protein>
<dbReference type="InterPro" id="IPR000515">
    <property type="entry name" value="MetI-like"/>
</dbReference>
<dbReference type="PROSITE" id="PS50928">
    <property type="entry name" value="ABC_TM1"/>
    <property type="match status" value="1"/>
</dbReference>
<dbReference type="PANTHER" id="PTHR43386:SF1">
    <property type="entry name" value="D,D-DIPEPTIDE TRANSPORT SYSTEM PERMEASE PROTEIN DDPC-RELATED"/>
    <property type="match status" value="1"/>
</dbReference>
<organism evidence="9 10">
    <name type="scientific">Hymenobacter nitidus</name>
    <dbReference type="NCBI Taxonomy" id="2880929"/>
    <lineage>
        <taxon>Bacteria</taxon>
        <taxon>Pseudomonadati</taxon>
        <taxon>Bacteroidota</taxon>
        <taxon>Cytophagia</taxon>
        <taxon>Cytophagales</taxon>
        <taxon>Hymenobacteraceae</taxon>
        <taxon>Hymenobacter</taxon>
    </lineage>
</organism>
<feature type="transmembrane region" description="Helical" evidence="7">
    <location>
        <begin position="189"/>
        <end position="215"/>
    </location>
</feature>
<evidence type="ECO:0000256" key="1">
    <source>
        <dbReference type="ARBA" id="ARBA00004651"/>
    </source>
</evidence>
<dbReference type="Proteomes" id="UP001165297">
    <property type="component" value="Unassembled WGS sequence"/>
</dbReference>
<feature type="transmembrane region" description="Helical" evidence="7">
    <location>
        <begin position="356"/>
        <end position="379"/>
    </location>
</feature>
<keyword evidence="10" id="KW-1185">Reference proteome</keyword>
<comment type="subcellular location">
    <subcellularLocation>
        <location evidence="1 7">Cell membrane</location>
        <topology evidence="1 7">Multi-pass membrane protein</topology>
    </subcellularLocation>
</comment>
<dbReference type="Pfam" id="PF12911">
    <property type="entry name" value="OppC_N"/>
    <property type="match status" value="1"/>
</dbReference>
<gene>
    <name evidence="9" type="ORF">LGH70_15640</name>
</gene>
<evidence type="ECO:0000256" key="5">
    <source>
        <dbReference type="ARBA" id="ARBA00022989"/>
    </source>
</evidence>
<dbReference type="Pfam" id="PF00528">
    <property type="entry name" value="BPD_transp_1"/>
    <property type="match status" value="1"/>
</dbReference>
<keyword evidence="3" id="KW-1003">Cell membrane</keyword>
<dbReference type="PANTHER" id="PTHR43386">
    <property type="entry name" value="OLIGOPEPTIDE TRANSPORT SYSTEM PERMEASE PROTEIN APPC"/>
    <property type="match status" value="1"/>
</dbReference>
<proteinExistence type="inferred from homology"/>
<dbReference type="RefSeq" id="WP_226187416.1">
    <property type="nucleotide sequence ID" value="NZ_JAJADQ010000008.1"/>
</dbReference>
<evidence type="ECO:0000256" key="3">
    <source>
        <dbReference type="ARBA" id="ARBA00022475"/>
    </source>
</evidence>
<evidence type="ECO:0000313" key="9">
    <source>
        <dbReference type="EMBL" id="MCB2379034.1"/>
    </source>
</evidence>
<keyword evidence="2 7" id="KW-0813">Transport</keyword>
<reference evidence="9" key="1">
    <citation type="submission" date="2021-10" db="EMBL/GenBank/DDBJ databases">
        <authorList>
            <person name="Dean J.D."/>
            <person name="Kim M.K."/>
            <person name="Newey C.N."/>
            <person name="Stoker T.S."/>
            <person name="Thompson D.W."/>
            <person name="Grose J.H."/>
        </authorList>
    </citation>
    <scope>NUCLEOTIDE SEQUENCE</scope>
    <source>
        <strain evidence="9">BT635</strain>
    </source>
</reference>
<keyword evidence="4 7" id="KW-0812">Transmembrane</keyword>
<name>A0ABS8AG13_9BACT</name>
<feature type="transmembrane region" description="Helical" evidence="7">
    <location>
        <begin position="251"/>
        <end position="270"/>
    </location>
</feature>
<accession>A0ABS8AG13</accession>